<dbReference type="Proteomes" id="UP000516052">
    <property type="component" value="Chromosome"/>
</dbReference>
<evidence type="ECO:0000313" key="3">
    <source>
        <dbReference type="Proteomes" id="UP000516052"/>
    </source>
</evidence>
<sequence length="223" mass="24220">MARDTANGASREPRRADTEGEPVRLVAAVRRYELTGEDSREHLERELRRSARRQEGRPGDRGQVTLRSLDRPRSYLHVSCWGSSATLLAALHDGGARAEQGRLGALATVEPAQAVGVGLLGTPATLPDTAHAVLVEASVDGDPARFERDFGALAGPFMHDIGFGGVLLLRSTTDPRAYLGLMWWHAAQPCAAALSSTRFDDGRRRLERLTTRLTVERATPPPP</sequence>
<feature type="region of interest" description="Disordered" evidence="1">
    <location>
        <begin position="1"/>
        <end position="23"/>
    </location>
</feature>
<feature type="compositionally biased region" description="Basic and acidic residues" evidence="1">
    <location>
        <begin position="35"/>
        <end position="60"/>
    </location>
</feature>
<evidence type="ECO:0000256" key="1">
    <source>
        <dbReference type="SAM" id="MobiDB-lite"/>
    </source>
</evidence>
<feature type="region of interest" description="Disordered" evidence="1">
    <location>
        <begin position="35"/>
        <end position="68"/>
    </location>
</feature>
<proteinExistence type="predicted"/>
<protein>
    <recommendedName>
        <fullName evidence="4">ABM domain-containing protein</fullName>
    </recommendedName>
</protein>
<dbReference type="EMBL" id="CP060828">
    <property type="protein sequence ID" value="QNP69666.1"/>
    <property type="molecule type" value="Genomic_DNA"/>
</dbReference>
<evidence type="ECO:0000313" key="2">
    <source>
        <dbReference type="EMBL" id="QNP69666.1"/>
    </source>
</evidence>
<reference evidence="2 3" key="1">
    <citation type="submission" date="2020-08" db="EMBL/GenBank/DDBJ databases">
        <title>A novel species.</title>
        <authorList>
            <person name="Gao J."/>
        </authorList>
    </citation>
    <scope>NUCLEOTIDE SEQUENCE [LARGE SCALE GENOMIC DNA]</scope>
    <source>
        <strain evidence="2 3">CRXT-G-22</strain>
    </source>
</reference>
<dbReference type="Gene3D" id="3.30.70.100">
    <property type="match status" value="2"/>
</dbReference>
<evidence type="ECO:0008006" key="4">
    <source>
        <dbReference type="Google" id="ProtNLM"/>
    </source>
</evidence>
<dbReference type="RefSeq" id="WP_187746705.1">
    <property type="nucleotide sequence ID" value="NZ_CP060828.1"/>
</dbReference>
<keyword evidence="3" id="KW-1185">Reference proteome</keyword>
<organism evidence="2 3">
    <name type="scientific">Streptomyces roseirectus</name>
    <dbReference type="NCBI Taxonomy" id="2768066"/>
    <lineage>
        <taxon>Bacteria</taxon>
        <taxon>Bacillati</taxon>
        <taxon>Actinomycetota</taxon>
        <taxon>Actinomycetes</taxon>
        <taxon>Kitasatosporales</taxon>
        <taxon>Streptomycetaceae</taxon>
        <taxon>Streptomyces</taxon>
    </lineage>
</organism>
<accession>A0A7H0IA50</accession>
<feature type="compositionally biased region" description="Basic and acidic residues" evidence="1">
    <location>
        <begin position="11"/>
        <end position="22"/>
    </location>
</feature>
<dbReference type="KEGG" id="sroi:IAG44_09575"/>
<name>A0A7H0IA50_9ACTN</name>
<dbReference type="AlphaFoldDB" id="A0A7H0IA50"/>
<gene>
    <name evidence="2" type="ORF">IAG44_09575</name>
</gene>